<name>A0ABQ6U775_9ACTN</name>
<gene>
    <name evidence="1" type="ORF">F6X54_33195</name>
</gene>
<dbReference type="Proteomes" id="UP000471364">
    <property type="component" value="Unassembled WGS sequence"/>
</dbReference>
<sequence>MWVCAACHRPWPCPRRRWELLGEYADSPGELALHMAAQLTAASRDLHWAAPAVLCGRFFGWLP</sequence>
<protein>
    <recommendedName>
        <fullName evidence="3">Flavin reductase</fullName>
    </recommendedName>
</protein>
<evidence type="ECO:0000313" key="2">
    <source>
        <dbReference type="Proteomes" id="UP000471364"/>
    </source>
</evidence>
<evidence type="ECO:0008006" key="3">
    <source>
        <dbReference type="Google" id="ProtNLM"/>
    </source>
</evidence>
<accession>A0ABQ6U775</accession>
<proteinExistence type="predicted"/>
<organism evidence="1 2">
    <name type="scientific">Micromonospora aurantiaca</name>
    <name type="common">nom. illeg.</name>
    <dbReference type="NCBI Taxonomy" id="47850"/>
    <lineage>
        <taxon>Bacteria</taxon>
        <taxon>Bacillati</taxon>
        <taxon>Actinomycetota</taxon>
        <taxon>Actinomycetes</taxon>
        <taxon>Micromonosporales</taxon>
        <taxon>Micromonosporaceae</taxon>
        <taxon>Micromonospora</taxon>
    </lineage>
</organism>
<keyword evidence="2" id="KW-1185">Reference proteome</keyword>
<evidence type="ECO:0000313" key="1">
    <source>
        <dbReference type="EMBL" id="KAB1095633.1"/>
    </source>
</evidence>
<reference evidence="1 2" key="1">
    <citation type="submission" date="2019-09" db="EMBL/GenBank/DDBJ databases">
        <title>High taxonomic diversity of Micromonospora strains isolated from Medicago sativa nodules in different geographical locations.</title>
        <authorList>
            <person name="Martinez-Hidalgo P."/>
            <person name="Flores-Felix J.D."/>
            <person name="Velazquez E."/>
            <person name="Brau L."/>
            <person name="Trujillo M.E."/>
            <person name="Martinez-Molina E."/>
        </authorList>
    </citation>
    <scope>NUCLEOTIDE SEQUENCE [LARGE SCALE GENOMIC DNA]</scope>
    <source>
        <strain evidence="1 2">ALFB5</strain>
    </source>
</reference>
<dbReference type="EMBL" id="WAAR01000300">
    <property type="protein sequence ID" value="KAB1095633.1"/>
    <property type="molecule type" value="Genomic_DNA"/>
</dbReference>
<comment type="caution">
    <text evidence="1">The sequence shown here is derived from an EMBL/GenBank/DDBJ whole genome shotgun (WGS) entry which is preliminary data.</text>
</comment>